<dbReference type="CDD" id="cd06587">
    <property type="entry name" value="VOC"/>
    <property type="match status" value="1"/>
</dbReference>
<dbReference type="AlphaFoldDB" id="A0AAF0ERF2"/>
<protein>
    <recommendedName>
        <fullName evidence="3">VOC domain-containing protein</fullName>
    </recommendedName>
</protein>
<dbReference type="EMBL" id="CP119879">
    <property type="protein sequence ID" value="WFD35508.1"/>
    <property type="molecule type" value="Genomic_DNA"/>
</dbReference>
<reference evidence="1" key="1">
    <citation type="submission" date="2023-03" db="EMBL/GenBank/DDBJ databases">
        <title>Mating type loci evolution in Malassezia.</title>
        <authorList>
            <person name="Coelho M.A."/>
        </authorList>
    </citation>
    <scope>NUCLEOTIDE SEQUENCE</scope>
    <source>
        <strain evidence="1">CBS 11721</strain>
    </source>
</reference>
<keyword evidence="2" id="KW-1185">Reference proteome</keyword>
<evidence type="ECO:0008006" key="3">
    <source>
        <dbReference type="Google" id="ProtNLM"/>
    </source>
</evidence>
<gene>
    <name evidence="1" type="ORF">MCUN1_002366</name>
</gene>
<name>A0AAF0ERF2_9BASI</name>
<dbReference type="InterPro" id="IPR029068">
    <property type="entry name" value="Glyas_Bleomycin-R_OHBP_Dase"/>
</dbReference>
<sequence length="173" mass="18197">MPPIWRGAPLELPDGQAAESTDASVLPRSTGMRLAGSMIPGTTRPEEAVFAARTRAKGASATFIQSIPCLGVRNIDASLAFYSGVMSFVRVGPKNASRVLIFRGAPGVGASAANQKAPGVRLVLRATSERPSAQEVHIGVSNVDAVFAECAKRLLAESQTRTEYFPHTYLGAA</sequence>
<accession>A0AAF0ERF2</accession>
<organism evidence="1 2">
    <name type="scientific">Malassezia cuniculi</name>
    <dbReference type="NCBI Taxonomy" id="948313"/>
    <lineage>
        <taxon>Eukaryota</taxon>
        <taxon>Fungi</taxon>
        <taxon>Dikarya</taxon>
        <taxon>Basidiomycota</taxon>
        <taxon>Ustilaginomycotina</taxon>
        <taxon>Malasseziomycetes</taxon>
        <taxon>Malasseziales</taxon>
        <taxon>Malasseziaceae</taxon>
        <taxon>Malassezia</taxon>
    </lineage>
</organism>
<proteinExistence type="predicted"/>
<dbReference type="SUPFAM" id="SSF54593">
    <property type="entry name" value="Glyoxalase/Bleomycin resistance protein/Dihydroxybiphenyl dioxygenase"/>
    <property type="match status" value="1"/>
</dbReference>
<dbReference type="Gene3D" id="3.10.180.10">
    <property type="entry name" value="2,3-Dihydroxybiphenyl 1,2-Dioxygenase, domain 1"/>
    <property type="match status" value="1"/>
</dbReference>
<evidence type="ECO:0000313" key="2">
    <source>
        <dbReference type="Proteomes" id="UP001219933"/>
    </source>
</evidence>
<evidence type="ECO:0000313" key="1">
    <source>
        <dbReference type="EMBL" id="WFD35508.1"/>
    </source>
</evidence>
<dbReference type="Proteomes" id="UP001219933">
    <property type="component" value="Chromosome 3"/>
</dbReference>